<evidence type="ECO:0000256" key="6">
    <source>
        <dbReference type="ARBA" id="ARBA00022803"/>
    </source>
</evidence>
<dbReference type="SUPFAM" id="SSF48452">
    <property type="entry name" value="TPR-like"/>
    <property type="match status" value="1"/>
</dbReference>
<feature type="domain" description="CHAT" evidence="12">
    <location>
        <begin position="604"/>
        <end position="978"/>
    </location>
</feature>
<dbReference type="AlphaFoldDB" id="A0A4U6RY21"/>
<dbReference type="InterPro" id="IPR002151">
    <property type="entry name" value="Kinesin_light"/>
</dbReference>
<keyword evidence="8" id="KW-0505">Motor protein</keyword>
<evidence type="ECO:0000256" key="11">
    <source>
        <dbReference type="SAM" id="MobiDB-lite"/>
    </source>
</evidence>
<evidence type="ECO:0000256" key="5">
    <source>
        <dbReference type="ARBA" id="ARBA00022737"/>
    </source>
</evidence>
<protein>
    <submittedName>
        <fullName evidence="13">Tetratricopeptide repeat protein</fullName>
    </submittedName>
</protein>
<dbReference type="PROSITE" id="PS50005">
    <property type="entry name" value="TPR"/>
    <property type="match status" value="2"/>
</dbReference>
<dbReference type="SMART" id="SM00028">
    <property type="entry name" value="TPR"/>
    <property type="match status" value="6"/>
</dbReference>
<keyword evidence="9" id="KW-0206">Cytoskeleton</keyword>
<organism evidence="13 14">
    <name type="scientific">Bradyrhizobium elkanii</name>
    <dbReference type="NCBI Taxonomy" id="29448"/>
    <lineage>
        <taxon>Bacteria</taxon>
        <taxon>Pseudomonadati</taxon>
        <taxon>Pseudomonadota</taxon>
        <taxon>Alphaproteobacteria</taxon>
        <taxon>Hyphomicrobiales</taxon>
        <taxon>Nitrobacteraceae</taxon>
        <taxon>Bradyrhizobium</taxon>
    </lineage>
</organism>
<dbReference type="PANTHER" id="PTHR45783:SF3">
    <property type="entry name" value="KINESIN LIGHT CHAIN"/>
    <property type="match status" value="1"/>
</dbReference>
<name>A0A4U6RY21_BRAEL</name>
<dbReference type="InterPro" id="IPR011990">
    <property type="entry name" value="TPR-like_helical_dom_sf"/>
</dbReference>
<dbReference type="Pfam" id="PF13424">
    <property type="entry name" value="TPR_12"/>
    <property type="match status" value="3"/>
</dbReference>
<evidence type="ECO:0000259" key="12">
    <source>
        <dbReference type="Pfam" id="PF12770"/>
    </source>
</evidence>
<dbReference type="Proteomes" id="UP000305095">
    <property type="component" value="Unassembled WGS sequence"/>
</dbReference>
<evidence type="ECO:0000256" key="7">
    <source>
        <dbReference type="ARBA" id="ARBA00023054"/>
    </source>
</evidence>
<proteinExistence type="inferred from homology"/>
<evidence type="ECO:0000256" key="8">
    <source>
        <dbReference type="ARBA" id="ARBA00023175"/>
    </source>
</evidence>
<keyword evidence="4" id="KW-0493">Microtubule</keyword>
<dbReference type="GO" id="GO:0007018">
    <property type="term" value="P:microtubule-based movement"/>
    <property type="evidence" value="ECO:0007669"/>
    <property type="project" value="TreeGrafter"/>
</dbReference>
<dbReference type="GO" id="GO:0005874">
    <property type="term" value="C:microtubule"/>
    <property type="evidence" value="ECO:0007669"/>
    <property type="project" value="UniProtKB-KW"/>
</dbReference>
<dbReference type="EMBL" id="SZZP01000010">
    <property type="protein sequence ID" value="TKV80114.1"/>
    <property type="molecule type" value="Genomic_DNA"/>
</dbReference>
<feature type="repeat" description="TPR" evidence="10">
    <location>
        <begin position="108"/>
        <end position="141"/>
    </location>
</feature>
<comment type="caution">
    <text evidence="13">The sequence shown here is derived from an EMBL/GenBank/DDBJ whole genome shotgun (WGS) entry which is preliminary data.</text>
</comment>
<sequence>MPFWHPNHWEMLMTSTGAAEPSSENALDRRAAQHYAAGRYADALPLAQQYAELVSRRDGADSPQYASAIWHVALLYRALGEFSEAEPLYVRALEIDEAALDPEHPAISRDLSNLALLYKNQGRYAEAEGLYQRALAIAERAQPHNALSTAIRLANLAALFAAQGRLAEAEPLLRRAAKMVTPMNAEYSAIINNLAETYRLMRAYEAAEPLYKEALRVREFQAGPNHPEVAIYLDNLGGLYSLSGRDREAEPLIKRSISISETALGPDHVLVAVRLVNLVRVYIAERRFEEAKQLMERAMAIVESTVGRENPIFVSTSDMFARLCFAQGNWPGAVDHGRASTNAIIHRMLRGGDELGRSPTGKAVNEAEQSTLQFRCLIKALYALSGGDVVETDKRGREAFEVAQWAFNSEAARSLVQMAARGVKAGGALSDIIRRRQDLVSEWQARDRTRSATAAKAPAERDERSDVKSNDRLAEIDSQITGIDERLRIDFPDYASFIQPVPLPVEDVQELLSPEEALVLILDTTEEAPLPEETFIWVITKQHCRWMHSHLGTLKLVELVRVLRCGLDHQEWATEADKKRSLELLDLNECPDDGSRPLPFNLEKSHELYSALFGQVEGLIDGKRLIIVPSGPLSSLPFQLLVKKRPATALPSTFEGYRDTAWLICDHAISVLPAVSSLKALRAHTADEGRAPLDYIGYGDPILADDDGLHRCLEASDESRPTCADNLADANSADVLPVTRGRRRTRRIAKLDQVFAKGATIDALLAQIRSLPALPDSADEIRSVGEYFRPDARLIRLGNDATKADIVDRSESGELSHYRVVHFATHALISGEIETMTLRQAEPALVLTPPDVPKNQHDNGLLLASDVARLKLNADWVVLSACNTASADRLGGEPLSGLAQAFFYARARSLLVSHWPVYSDIAVQITTACFAELDRDPDLGHAEALQRATLSLMRDSLRADNADNAHPAVWSPFIVVGEGGKVSSRYLSRRI</sequence>
<keyword evidence="5" id="KW-0677">Repeat</keyword>
<dbReference type="PANTHER" id="PTHR45783">
    <property type="entry name" value="KINESIN LIGHT CHAIN"/>
    <property type="match status" value="1"/>
</dbReference>
<dbReference type="GO" id="GO:0005737">
    <property type="term" value="C:cytoplasm"/>
    <property type="evidence" value="ECO:0007669"/>
    <property type="project" value="TreeGrafter"/>
</dbReference>
<dbReference type="InterPro" id="IPR024983">
    <property type="entry name" value="CHAT_dom"/>
</dbReference>
<evidence type="ECO:0000256" key="9">
    <source>
        <dbReference type="ARBA" id="ARBA00023212"/>
    </source>
</evidence>
<evidence type="ECO:0000256" key="3">
    <source>
        <dbReference type="ARBA" id="ARBA00022490"/>
    </source>
</evidence>
<evidence type="ECO:0000256" key="10">
    <source>
        <dbReference type="PROSITE-ProRule" id="PRU00339"/>
    </source>
</evidence>
<keyword evidence="7" id="KW-0175">Coiled coil</keyword>
<feature type="repeat" description="TPR" evidence="10">
    <location>
        <begin position="66"/>
        <end position="99"/>
    </location>
</feature>
<keyword evidence="3" id="KW-0963">Cytoplasm</keyword>
<dbReference type="GO" id="GO:0019894">
    <property type="term" value="F:kinesin binding"/>
    <property type="evidence" value="ECO:0007669"/>
    <property type="project" value="TreeGrafter"/>
</dbReference>
<evidence type="ECO:0000313" key="14">
    <source>
        <dbReference type="Proteomes" id="UP000305095"/>
    </source>
</evidence>
<evidence type="ECO:0000256" key="4">
    <source>
        <dbReference type="ARBA" id="ARBA00022701"/>
    </source>
</evidence>
<comment type="similarity">
    <text evidence="2">Belongs to the kinesin light chain family.</text>
</comment>
<dbReference type="Pfam" id="PF12770">
    <property type="entry name" value="CHAT"/>
    <property type="match status" value="1"/>
</dbReference>
<dbReference type="GO" id="GO:0005871">
    <property type="term" value="C:kinesin complex"/>
    <property type="evidence" value="ECO:0007669"/>
    <property type="project" value="InterPro"/>
</dbReference>
<dbReference type="Gene3D" id="1.25.40.10">
    <property type="entry name" value="Tetratricopeptide repeat domain"/>
    <property type="match status" value="2"/>
</dbReference>
<evidence type="ECO:0000256" key="2">
    <source>
        <dbReference type="ARBA" id="ARBA00009622"/>
    </source>
</evidence>
<gene>
    <name evidence="13" type="ORF">FDV58_17855</name>
</gene>
<comment type="subcellular location">
    <subcellularLocation>
        <location evidence="1">Cytoplasm</location>
        <location evidence="1">Cytoskeleton</location>
    </subcellularLocation>
</comment>
<keyword evidence="6 10" id="KW-0802">TPR repeat</keyword>
<dbReference type="Pfam" id="PF13374">
    <property type="entry name" value="TPR_10"/>
    <property type="match status" value="1"/>
</dbReference>
<evidence type="ECO:0000313" key="13">
    <source>
        <dbReference type="EMBL" id="TKV80114.1"/>
    </source>
</evidence>
<accession>A0A4U6RY21</accession>
<feature type="region of interest" description="Disordered" evidence="11">
    <location>
        <begin position="449"/>
        <end position="470"/>
    </location>
</feature>
<reference evidence="13 14" key="1">
    <citation type="submission" date="2019-05" db="EMBL/GenBank/DDBJ databases">
        <title>Draft Genome of Bradyrhizobium elkanii strain SEMIA 938, Used in Commercial Inoculants for Lupinus spp. in Brazil.</title>
        <authorList>
            <person name="Hungria M."/>
            <person name="Delamuta J.R.M."/>
            <person name="Ribeiro R.A."/>
            <person name="Nogueira M.A."/>
        </authorList>
    </citation>
    <scope>NUCLEOTIDE SEQUENCE [LARGE SCALE GENOMIC DNA]</scope>
    <source>
        <strain evidence="13 14">Semia 938</strain>
    </source>
</reference>
<feature type="compositionally biased region" description="Basic and acidic residues" evidence="11">
    <location>
        <begin position="458"/>
        <end position="470"/>
    </location>
</feature>
<dbReference type="InterPro" id="IPR019734">
    <property type="entry name" value="TPR_rpt"/>
</dbReference>
<evidence type="ECO:0000256" key="1">
    <source>
        <dbReference type="ARBA" id="ARBA00004245"/>
    </source>
</evidence>